<sequence>IMNTPGHRMSDVDSTSTQAHHAGETGLGGSTTVRNLSRTPIKLSINYLSSVSARPRPADGHELNIAAGHITTVILPAIFHTIVGISGPSGAMSLQSALVEEGHEAQVGMKTASPSTLDLTDACISQEAPSAESGTQRRRDAPLILLPHQNEYVGHIALDIGGSLIKLVYFTKGSSDASSSAGGKLHFVKFESSKIEECMDFMEAKRLHRSNGGNEPMRVKATGGGAFKYAERFKERLGLILEREDEMSCLVEGCNFLLKAVRHEAFMYENQQMIFEETGPDLYPYLLVNIGSGVSMVKVDGEGKYTRVSGTNVGGGTFWGLCRLLTGVNNFDDILTLSSQGDNSNVDMLVGDIYGGRDYTGIGLSANTIASSFGKVINTSMEPSDYNPADIAMSLCRMISYNIGQLAYLNAKRYNLPRIYFGGFFIRGHPYTMDTISFAIQFWSKGEMSAKFLRHEGFLGAVGAYLKVPSLQIFDGSASASEAQACFVERFTVGAPVTGGEVRGPAIGSLSDKVTWVEKFIAAAQPITETAKTEHEQALQQPRLYRSGRSSNKLLSRESPQNSEALLSRLGSQPHISLNVGVLQYTPSSQPFPLLDPRIKYDPSTTDINNDPEEMSYWIEVLMQGIPTVVEKAAASEGNTSDSLRRASTFGRVLDMHLRRLSAEPGAYGQLGLADLFELREECLREFGFEDVYRMDKERENAAALEALPDLLDEVDKLDGPERLLALIQGSLAANIFDWGAKACVDLYQNATILEMYRQARTKLSQRPWHVDNYDAFAAAWFSTSAASDVGDGHRGGAAPKSSPPFKRVLMFVDNAGADIVLGMIPLAREFLRLGAEVIMVANALPAINDITAAELRGVVARAAETCPIIRAARDAAVSTLAAAGGHIPPVAGALPESSMAQELPVARGQSGHATVARPVVRTNPSPRRLLPHATDFEDQPETPTTAARKGMFGESYPSLWKDPRLYIVSSGHGSPCLDLRRVSAEVAEAAVGADLVVIEGMGRALHTNYHTRFRCAALKLAMLKNAHLAERLFGGKVYDCICRYDPAPVQSYLDDAPA</sequence>
<proteinExistence type="inferred from homology"/>
<feature type="region of interest" description="Disordered" evidence="18">
    <location>
        <begin position="1"/>
        <end position="34"/>
    </location>
</feature>
<evidence type="ECO:0000313" key="20">
    <source>
        <dbReference type="EMBL" id="JAT72248.1"/>
    </source>
</evidence>
<evidence type="ECO:0000256" key="8">
    <source>
        <dbReference type="ARBA" id="ARBA00022596"/>
    </source>
</evidence>
<dbReference type="Gene3D" id="6.10.10.60">
    <property type="match status" value="1"/>
</dbReference>
<feature type="non-terminal residue" evidence="20">
    <location>
        <position position="1"/>
    </location>
</feature>
<name>A0A1D1ZZ65_AUXPR</name>
<evidence type="ECO:0000256" key="1">
    <source>
        <dbReference type="ARBA" id="ARBA00001206"/>
    </source>
</evidence>
<evidence type="ECO:0000256" key="18">
    <source>
        <dbReference type="SAM" id="MobiDB-lite"/>
    </source>
</evidence>
<gene>
    <name evidence="20" type="ORF">g.17946</name>
</gene>
<dbReference type="SUPFAM" id="SSF53067">
    <property type="entry name" value="Actin-like ATPase domain"/>
    <property type="match status" value="2"/>
</dbReference>
<dbReference type="FunFam" id="3.30.420.40:FF:000025">
    <property type="entry name" value="pantothenate kinase 2, mitochondrial"/>
    <property type="match status" value="1"/>
</dbReference>
<keyword evidence="11" id="KW-0547">Nucleotide-binding</keyword>
<keyword evidence="10" id="KW-0479">Metal-binding</keyword>
<comment type="cofactor">
    <cofactor evidence="2">
        <name>Mn(2+)</name>
        <dbReference type="ChEBI" id="CHEBI:29035"/>
    </cofactor>
</comment>
<dbReference type="Gene3D" id="3.30.420.40">
    <property type="match status" value="2"/>
</dbReference>
<dbReference type="NCBIfam" id="TIGR00555">
    <property type="entry name" value="panK_eukar"/>
    <property type="match status" value="1"/>
</dbReference>
<keyword evidence="15" id="KW-0173">Coenzyme A biosynthesis</keyword>
<feature type="region of interest" description="Disordered" evidence="18">
    <location>
        <begin position="924"/>
        <end position="950"/>
    </location>
</feature>
<dbReference type="GO" id="GO:0005829">
    <property type="term" value="C:cytosol"/>
    <property type="evidence" value="ECO:0007669"/>
    <property type="project" value="TreeGrafter"/>
</dbReference>
<dbReference type="EC" id="2.7.1.33" evidence="6"/>
<dbReference type="Gene3D" id="1.20.1700.10">
    <property type="entry name" value="AF1104-like"/>
    <property type="match status" value="1"/>
</dbReference>
<evidence type="ECO:0000256" key="7">
    <source>
        <dbReference type="ARBA" id="ARBA00022490"/>
    </source>
</evidence>
<comment type="cofactor">
    <cofactor evidence="3">
        <name>Ni(2+)</name>
        <dbReference type="ChEBI" id="CHEBI:49786"/>
    </cofactor>
</comment>
<keyword evidence="16" id="KW-0464">Manganese</keyword>
<dbReference type="GO" id="GO:0015937">
    <property type="term" value="P:coenzyme A biosynthetic process"/>
    <property type="evidence" value="ECO:0007669"/>
    <property type="project" value="UniProtKB-KW"/>
</dbReference>
<dbReference type="Gene3D" id="3.40.50.10880">
    <property type="entry name" value="Uncharacterised protein PF01937, DUF89, domain 3"/>
    <property type="match status" value="1"/>
</dbReference>
<keyword evidence="7" id="KW-0963">Cytoplasm</keyword>
<dbReference type="Gene3D" id="1.10.285.20">
    <property type="entry name" value="Uncharacterised protein PF01937, DUF89, domain 2"/>
    <property type="match status" value="1"/>
</dbReference>
<reference evidence="20" key="1">
    <citation type="submission" date="2015-08" db="EMBL/GenBank/DDBJ databases">
        <authorList>
            <person name="Babu N.S."/>
            <person name="Beckwith C.J."/>
            <person name="Beseler K.G."/>
            <person name="Brison A."/>
            <person name="Carone J.V."/>
            <person name="Caskin T.P."/>
            <person name="Diamond M."/>
            <person name="Durham M.E."/>
            <person name="Foxe J.M."/>
            <person name="Go M."/>
            <person name="Henderson B.A."/>
            <person name="Jones I.B."/>
            <person name="McGettigan J.A."/>
            <person name="Micheletti S.J."/>
            <person name="Nasrallah M.E."/>
            <person name="Ortiz D."/>
            <person name="Piller C.R."/>
            <person name="Privatt S.R."/>
            <person name="Schneider S.L."/>
            <person name="Sharp S."/>
            <person name="Smith T.C."/>
            <person name="Stanton J.D."/>
            <person name="Ullery H.E."/>
            <person name="Wilson R.J."/>
            <person name="Serrano M.G."/>
            <person name="Buck G."/>
            <person name="Lee V."/>
            <person name="Wang Y."/>
            <person name="Carvalho R."/>
            <person name="Voegtly L."/>
            <person name="Shi R."/>
            <person name="Duckworth R."/>
            <person name="Johnson A."/>
            <person name="Loviza R."/>
            <person name="Walstead R."/>
            <person name="Shah Z."/>
            <person name="Kiflezghi M."/>
            <person name="Wade K."/>
            <person name="Ball S.L."/>
            <person name="Bradley K.W."/>
            <person name="Asai D.J."/>
            <person name="Bowman C.A."/>
            <person name="Russell D.A."/>
            <person name="Pope W.H."/>
            <person name="Jacobs-Sera D."/>
            <person name="Hendrix R.W."/>
            <person name="Hatfull G.F."/>
        </authorList>
    </citation>
    <scope>NUCLEOTIDE SEQUENCE</scope>
</reference>
<evidence type="ECO:0000256" key="2">
    <source>
        <dbReference type="ARBA" id="ARBA00001936"/>
    </source>
</evidence>
<evidence type="ECO:0000256" key="12">
    <source>
        <dbReference type="ARBA" id="ARBA00022777"/>
    </source>
</evidence>
<evidence type="ECO:0000256" key="15">
    <source>
        <dbReference type="ARBA" id="ARBA00022993"/>
    </source>
</evidence>
<evidence type="ECO:0000256" key="14">
    <source>
        <dbReference type="ARBA" id="ARBA00022840"/>
    </source>
</evidence>
<dbReference type="GO" id="GO:0005634">
    <property type="term" value="C:nucleus"/>
    <property type="evidence" value="ECO:0007669"/>
    <property type="project" value="TreeGrafter"/>
</dbReference>
<dbReference type="Pfam" id="PF03630">
    <property type="entry name" value="Fumble"/>
    <property type="match status" value="1"/>
</dbReference>
<keyword evidence="8" id="KW-0533">Nickel</keyword>
<dbReference type="GO" id="GO:0004594">
    <property type="term" value="F:pantothenate kinase activity"/>
    <property type="evidence" value="ECO:0007669"/>
    <property type="project" value="UniProtKB-EC"/>
</dbReference>
<protein>
    <recommendedName>
        <fullName evidence="6">pantothenate kinase</fullName>
        <ecNumber evidence="6">2.7.1.33</ecNumber>
    </recommendedName>
</protein>
<comment type="pathway">
    <text evidence="5">Cofactor biosynthesis; coenzyme A biosynthesis; CoA from (R)-pantothenate: step 1/5.</text>
</comment>
<evidence type="ECO:0000256" key="16">
    <source>
        <dbReference type="ARBA" id="ARBA00023211"/>
    </source>
</evidence>
<dbReference type="GO" id="GO:0046872">
    <property type="term" value="F:metal ion binding"/>
    <property type="evidence" value="ECO:0007669"/>
    <property type="project" value="UniProtKB-KW"/>
</dbReference>
<accession>A0A1D1ZZ65</accession>
<dbReference type="AlphaFoldDB" id="A0A1D1ZZ65"/>
<dbReference type="InterPro" id="IPR036075">
    <property type="entry name" value="ARMT-1-like_metal-bd_sf"/>
</dbReference>
<comment type="subcellular location">
    <subcellularLocation>
        <location evidence="4">Cytoplasm</location>
    </subcellularLocation>
</comment>
<evidence type="ECO:0000256" key="4">
    <source>
        <dbReference type="ARBA" id="ARBA00004496"/>
    </source>
</evidence>
<dbReference type="InterPro" id="IPR035073">
    <property type="entry name" value="At2g17340_3_helix_bundle"/>
</dbReference>
<dbReference type="Pfam" id="PF01937">
    <property type="entry name" value="ARMT1-like_dom"/>
    <property type="match status" value="1"/>
</dbReference>
<evidence type="ECO:0000256" key="17">
    <source>
        <dbReference type="ARBA" id="ARBA00060870"/>
    </source>
</evidence>
<dbReference type="GO" id="GO:0016787">
    <property type="term" value="F:hydrolase activity"/>
    <property type="evidence" value="ECO:0007669"/>
    <property type="project" value="UniProtKB-KW"/>
</dbReference>
<evidence type="ECO:0000256" key="9">
    <source>
        <dbReference type="ARBA" id="ARBA00022679"/>
    </source>
</evidence>
<dbReference type="SUPFAM" id="SSF111321">
    <property type="entry name" value="AF1104-like"/>
    <property type="match status" value="1"/>
</dbReference>
<dbReference type="InterPro" id="IPR043129">
    <property type="entry name" value="ATPase_NBD"/>
</dbReference>
<keyword evidence="12" id="KW-0418">Kinase</keyword>
<evidence type="ECO:0000256" key="6">
    <source>
        <dbReference type="ARBA" id="ARBA00012102"/>
    </source>
</evidence>
<comment type="catalytic activity">
    <reaction evidence="1">
        <text>(R)-pantothenate + ATP = (R)-4'-phosphopantothenate + ADP + H(+)</text>
        <dbReference type="Rhea" id="RHEA:16373"/>
        <dbReference type="ChEBI" id="CHEBI:10986"/>
        <dbReference type="ChEBI" id="CHEBI:15378"/>
        <dbReference type="ChEBI" id="CHEBI:29032"/>
        <dbReference type="ChEBI" id="CHEBI:30616"/>
        <dbReference type="ChEBI" id="CHEBI:456216"/>
        <dbReference type="EC" id="2.7.1.33"/>
    </reaction>
</comment>
<evidence type="ECO:0000256" key="13">
    <source>
        <dbReference type="ARBA" id="ARBA00022801"/>
    </source>
</evidence>
<evidence type="ECO:0000256" key="11">
    <source>
        <dbReference type="ARBA" id="ARBA00022741"/>
    </source>
</evidence>
<keyword evidence="13" id="KW-0378">Hydrolase</keyword>
<evidence type="ECO:0000256" key="3">
    <source>
        <dbReference type="ARBA" id="ARBA00001967"/>
    </source>
</evidence>
<dbReference type="InterPro" id="IPR004567">
    <property type="entry name" value="Type_II_PanK"/>
</dbReference>
<evidence type="ECO:0000256" key="5">
    <source>
        <dbReference type="ARBA" id="ARBA00005225"/>
    </source>
</evidence>
<comment type="similarity">
    <text evidence="17">Belongs to the type II pantothenate kinase family.</text>
</comment>
<dbReference type="PANTHER" id="PTHR12280">
    <property type="entry name" value="PANTOTHENATE KINASE"/>
    <property type="match status" value="1"/>
</dbReference>
<dbReference type="GO" id="GO:0005524">
    <property type="term" value="F:ATP binding"/>
    <property type="evidence" value="ECO:0007669"/>
    <property type="project" value="UniProtKB-KW"/>
</dbReference>
<organism evidence="20">
    <name type="scientific">Auxenochlorella protothecoides</name>
    <name type="common">Green microalga</name>
    <name type="synonym">Chlorella protothecoides</name>
    <dbReference type="NCBI Taxonomy" id="3075"/>
    <lineage>
        <taxon>Eukaryota</taxon>
        <taxon>Viridiplantae</taxon>
        <taxon>Chlorophyta</taxon>
        <taxon>core chlorophytes</taxon>
        <taxon>Trebouxiophyceae</taxon>
        <taxon>Chlorellales</taxon>
        <taxon>Chlorellaceae</taxon>
        <taxon>Auxenochlorella</taxon>
    </lineage>
</organism>
<keyword evidence="14" id="KW-0067">ATP-binding</keyword>
<evidence type="ECO:0000256" key="10">
    <source>
        <dbReference type="ARBA" id="ARBA00022723"/>
    </source>
</evidence>
<keyword evidence="9" id="KW-0808">Transferase</keyword>
<evidence type="ECO:0000259" key="19">
    <source>
        <dbReference type="Pfam" id="PF01937"/>
    </source>
</evidence>
<feature type="domain" description="Damage-control phosphatase ARMT1-like metal-binding" evidence="19">
    <location>
        <begin position="673"/>
        <end position="1033"/>
    </location>
</feature>
<dbReference type="CDD" id="cd24123">
    <property type="entry name" value="ASKHA_NBD_PanK-II_Pank4"/>
    <property type="match status" value="1"/>
</dbReference>
<dbReference type="PANTHER" id="PTHR12280:SF20">
    <property type="entry name" value="4'-PHOSPHOPANTETHEINE PHOSPHATASE"/>
    <property type="match status" value="1"/>
</dbReference>
<dbReference type="InterPro" id="IPR002791">
    <property type="entry name" value="ARMT1-like_metal-bd"/>
</dbReference>
<dbReference type="EMBL" id="GDKF01006374">
    <property type="protein sequence ID" value="JAT72248.1"/>
    <property type="molecule type" value="Transcribed_RNA"/>
</dbReference>